<dbReference type="EMBL" id="QZBT01000061">
    <property type="protein sequence ID" value="THZ83372.1"/>
    <property type="molecule type" value="Genomic_DNA"/>
</dbReference>
<sequence>MPDIRLLDASVDDETVSDLRILIDSRHIKYITVDPGVYDIDTMCFEPYLIPALPPLPELPIEDWNSAQISHHPSDGRPHFSRVTNDTLPSIAQPWHPARVGFLDCQLGDKLRSNVHEATCSKFEGKVVVKLARFPWEIWQLDYETQAYQWIQGHGIAPAFLAHLTEEGRIIGFVMEHIANARHAEPEDLPLCQETLRRLHRLGIKHGDVNKHNILVRDSTAILIDFDNTLRSQEADVLNEEFLSLDAELRDTSGRGGTIVESSG</sequence>
<dbReference type="AlphaFoldDB" id="A0A4S9XTD9"/>
<reference evidence="1 2" key="1">
    <citation type="submission" date="2018-10" db="EMBL/GenBank/DDBJ databases">
        <title>Fifty Aureobasidium pullulans genomes reveal a recombining polyextremotolerant generalist.</title>
        <authorList>
            <person name="Gostincar C."/>
            <person name="Turk M."/>
            <person name="Zajc J."/>
            <person name="Gunde-Cimerman N."/>
        </authorList>
    </citation>
    <scope>NUCLEOTIDE SEQUENCE [LARGE SCALE GENOMIC DNA]</scope>
    <source>
        <strain evidence="1 2">EXF-3403</strain>
    </source>
</reference>
<evidence type="ECO:0000313" key="2">
    <source>
        <dbReference type="Proteomes" id="UP000310039"/>
    </source>
</evidence>
<dbReference type="SUPFAM" id="SSF56112">
    <property type="entry name" value="Protein kinase-like (PK-like)"/>
    <property type="match status" value="1"/>
</dbReference>
<dbReference type="Gene3D" id="1.10.510.10">
    <property type="entry name" value="Transferase(Phosphotransferase) domain 1"/>
    <property type="match status" value="1"/>
</dbReference>
<evidence type="ECO:0000313" key="1">
    <source>
        <dbReference type="EMBL" id="THZ83372.1"/>
    </source>
</evidence>
<comment type="caution">
    <text evidence="1">The sequence shown here is derived from an EMBL/GenBank/DDBJ whole genome shotgun (WGS) entry which is preliminary data.</text>
</comment>
<name>A0A4S9XTD9_AURPU</name>
<accession>A0A4S9XTD9</accession>
<protein>
    <submittedName>
        <fullName evidence="1">Alpha-galactosidase A</fullName>
    </submittedName>
</protein>
<organism evidence="1 2">
    <name type="scientific">Aureobasidium pullulans</name>
    <name type="common">Black yeast</name>
    <name type="synonym">Pullularia pullulans</name>
    <dbReference type="NCBI Taxonomy" id="5580"/>
    <lineage>
        <taxon>Eukaryota</taxon>
        <taxon>Fungi</taxon>
        <taxon>Dikarya</taxon>
        <taxon>Ascomycota</taxon>
        <taxon>Pezizomycotina</taxon>
        <taxon>Dothideomycetes</taxon>
        <taxon>Dothideomycetidae</taxon>
        <taxon>Dothideales</taxon>
        <taxon>Saccotheciaceae</taxon>
        <taxon>Aureobasidium</taxon>
    </lineage>
</organism>
<proteinExistence type="predicted"/>
<dbReference type="Pfam" id="PF06293">
    <property type="entry name" value="Kdo"/>
    <property type="match status" value="1"/>
</dbReference>
<dbReference type="Proteomes" id="UP000310039">
    <property type="component" value="Unassembled WGS sequence"/>
</dbReference>
<gene>
    <name evidence="1" type="ORF">D6C84_05018</name>
</gene>
<dbReference type="InterPro" id="IPR011009">
    <property type="entry name" value="Kinase-like_dom_sf"/>
</dbReference>